<protein>
    <submittedName>
        <fullName evidence="9">RagB/SusD family nutrient uptake outer membrane protein</fullName>
    </submittedName>
</protein>
<evidence type="ECO:0000259" key="8">
    <source>
        <dbReference type="Pfam" id="PF14322"/>
    </source>
</evidence>
<keyword evidence="4" id="KW-0472">Membrane</keyword>
<keyword evidence="5" id="KW-0998">Cell outer membrane</keyword>
<dbReference type="AlphaFoldDB" id="A0A2S9IZY9"/>
<dbReference type="Gene3D" id="1.25.40.390">
    <property type="match status" value="1"/>
</dbReference>
<dbReference type="OrthoDB" id="993981at2"/>
<dbReference type="GO" id="GO:0009279">
    <property type="term" value="C:cell outer membrane"/>
    <property type="evidence" value="ECO:0007669"/>
    <property type="project" value="UniProtKB-SubCell"/>
</dbReference>
<dbReference type="CDD" id="cd08977">
    <property type="entry name" value="SusD"/>
    <property type="match status" value="1"/>
</dbReference>
<comment type="similarity">
    <text evidence="2">Belongs to the SusD family.</text>
</comment>
<name>A0A2S9IZY9_9SPHI</name>
<evidence type="ECO:0000313" key="10">
    <source>
        <dbReference type="Proteomes" id="UP000239711"/>
    </source>
</evidence>
<dbReference type="EMBL" id="PVBQ01000018">
    <property type="protein sequence ID" value="PRD46060.1"/>
    <property type="molecule type" value="Genomic_DNA"/>
</dbReference>
<reference evidence="9 10" key="1">
    <citation type="submission" date="2018-02" db="EMBL/GenBank/DDBJ databases">
        <title>The draft genome of Sphingobacterium sp. 5JN-11.</title>
        <authorList>
            <person name="Liu L."/>
            <person name="Li L."/>
            <person name="Liang L."/>
            <person name="Zhang X."/>
            <person name="Wang T."/>
        </authorList>
    </citation>
    <scope>NUCLEOTIDE SEQUENCE [LARGE SCALE GENOMIC DNA]</scope>
    <source>
        <strain evidence="9 10">5JN-11</strain>
    </source>
</reference>
<accession>A0A2S9IZY9</accession>
<dbReference type="PROSITE" id="PS51257">
    <property type="entry name" value="PROKAR_LIPOPROTEIN"/>
    <property type="match status" value="1"/>
</dbReference>
<keyword evidence="3 6" id="KW-0732">Signal</keyword>
<evidence type="ECO:0000259" key="7">
    <source>
        <dbReference type="Pfam" id="PF07980"/>
    </source>
</evidence>
<evidence type="ECO:0000313" key="9">
    <source>
        <dbReference type="EMBL" id="PRD46060.1"/>
    </source>
</evidence>
<sequence>MKKYIVCVALSLLFLSSCNNFLALSPEHQINENNFYKTEADFENALVGVYASFREIYTHEIFYLAELTSDNAEVSISSSSVAEMEFDEMNITPSNTIVQGFWTKVLFTIARANILLVRLEQSDLSMESKARIASETKFIRAYSYFLMVQIFGRSPITHGEFRSPEDIANADLTLKSLEDVYTEIIKDLKEAEELAVDDSQEDKGRVSLGAIQGLLGKVYLTRHQYTEAIHTLGSLIERNVYSLEPDYKTLFSPGNGNTRESLFELKFISGFNQGNEYSVLFTPASTGLLANNQQGSGRITPSLDLMDAYEEGDARKQASVGDTIRPNGVKEYSRHGLKFVDLNAENPRDGSVNFTVLRYADVLLMYAEALNEDDDVNGAQAYLNMVRSRADLEELEISTKEDMRESIAKERRLELAYEAHRWFDLLRTGKTQETMNAFFVGKGLNFTVQNHELIFPIPRREIDINPELGQNEGY</sequence>
<dbReference type="Pfam" id="PF07980">
    <property type="entry name" value="SusD_RagB"/>
    <property type="match status" value="1"/>
</dbReference>
<dbReference type="InterPro" id="IPR033985">
    <property type="entry name" value="SusD-like_N"/>
</dbReference>
<dbReference type="InterPro" id="IPR012944">
    <property type="entry name" value="SusD_RagB_dom"/>
</dbReference>
<gene>
    <name evidence="9" type="ORF">C5745_17505</name>
</gene>
<proteinExistence type="inferred from homology"/>
<evidence type="ECO:0000256" key="6">
    <source>
        <dbReference type="SAM" id="SignalP"/>
    </source>
</evidence>
<feature type="domain" description="SusD-like N-terminal" evidence="8">
    <location>
        <begin position="21"/>
        <end position="220"/>
    </location>
</feature>
<comment type="subcellular location">
    <subcellularLocation>
        <location evidence="1">Cell outer membrane</location>
    </subcellularLocation>
</comment>
<dbReference type="Proteomes" id="UP000239711">
    <property type="component" value="Unassembled WGS sequence"/>
</dbReference>
<dbReference type="InterPro" id="IPR011990">
    <property type="entry name" value="TPR-like_helical_dom_sf"/>
</dbReference>
<feature type="domain" description="RagB/SusD" evidence="7">
    <location>
        <begin position="330"/>
        <end position="474"/>
    </location>
</feature>
<dbReference type="RefSeq" id="WP_105718309.1">
    <property type="nucleotide sequence ID" value="NZ_PVBQ01000018.1"/>
</dbReference>
<organism evidence="9 10">
    <name type="scientific">Sphingobacterium haloxyli</name>
    <dbReference type="NCBI Taxonomy" id="2100533"/>
    <lineage>
        <taxon>Bacteria</taxon>
        <taxon>Pseudomonadati</taxon>
        <taxon>Bacteroidota</taxon>
        <taxon>Sphingobacteriia</taxon>
        <taxon>Sphingobacteriales</taxon>
        <taxon>Sphingobacteriaceae</taxon>
        <taxon>Sphingobacterium</taxon>
    </lineage>
</organism>
<evidence type="ECO:0000256" key="4">
    <source>
        <dbReference type="ARBA" id="ARBA00023136"/>
    </source>
</evidence>
<evidence type="ECO:0000256" key="5">
    <source>
        <dbReference type="ARBA" id="ARBA00023237"/>
    </source>
</evidence>
<evidence type="ECO:0000256" key="3">
    <source>
        <dbReference type="ARBA" id="ARBA00022729"/>
    </source>
</evidence>
<evidence type="ECO:0000256" key="2">
    <source>
        <dbReference type="ARBA" id="ARBA00006275"/>
    </source>
</evidence>
<feature type="chain" id="PRO_5015689989" evidence="6">
    <location>
        <begin position="23"/>
        <end position="474"/>
    </location>
</feature>
<comment type="caution">
    <text evidence="9">The sequence shown here is derived from an EMBL/GenBank/DDBJ whole genome shotgun (WGS) entry which is preliminary data.</text>
</comment>
<dbReference type="Pfam" id="PF14322">
    <property type="entry name" value="SusD-like_3"/>
    <property type="match status" value="1"/>
</dbReference>
<keyword evidence="10" id="KW-1185">Reference proteome</keyword>
<feature type="signal peptide" evidence="6">
    <location>
        <begin position="1"/>
        <end position="22"/>
    </location>
</feature>
<dbReference type="SUPFAM" id="SSF48452">
    <property type="entry name" value="TPR-like"/>
    <property type="match status" value="1"/>
</dbReference>
<evidence type="ECO:0000256" key="1">
    <source>
        <dbReference type="ARBA" id="ARBA00004442"/>
    </source>
</evidence>